<feature type="region of interest" description="Disordered" evidence="2">
    <location>
        <begin position="1"/>
        <end position="39"/>
    </location>
</feature>
<dbReference type="SUPFAM" id="SSF47923">
    <property type="entry name" value="Ypt/Rab-GAP domain of gyp1p"/>
    <property type="match status" value="2"/>
</dbReference>
<keyword evidence="1" id="KW-0343">GTPase activation</keyword>
<dbReference type="PROSITE" id="PS50086">
    <property type="entry name" value="TBC_RABGAP"/>
    <property type="match status" value="1"/>
</dbReference>
<feature type="compositionally biased region" description="Low complexity" evidence="2">
    <location>
        <begin position="654"/>
        <end position="663"/>
    </location>
</feature>
<feature type="compositionally biased region" description="Polar residues" evidence="2">
    <location>
        <begin position="1"/>
        <end position="13"/>
    </location>
</feature>
<sequence length="842" mass="93536">MAPSSPSRSSENCGKTMITASEELLPPDSVSPDRSSGESQRFCNVRGVRWRINLGILPSSQSASIEDLRRVAADSRRSYASLRRRLLVDPHTLKDGNRSPDLAMDNPLSQNPESTWGRFFHHAEIEKMVDQDLSRLYPQDGSYFQTSACQGMLRRILLLWCLRHPEYGYGQGMHELLAPLIYVLHADLDYLSKVRGLYVDCFNDEFDEMSYPDSGLLSHNTMKKAKSWDLGGNGDFYQGNRPKITCLDDLDPDTRDVYLLSDAYGAEGELGVVISERFMEHDAYSMFNALMSGAHGVVAMADFFSVSPTIGYSTGIPPIIEASSALYHLLSVVDSSLHSHLVDLKVEPQYFALRWLRVLFEREFSLNDLLVIWDELFSASNDSCMENDEYQFRVLCSPRGAFIAAMAVSMLLHVRSSLLATENATSCLQRLLNFPRNINVMKLIEKARSFQALALEANMLSASSSQHCFTKNSSLAESRAGSISPKTPIRILPDSYWEEKWRVLHREETLQKSDLSRGRKIKDLLGKKLGLSRTESDPSPAKKFNVKKQAGSSFRRRLFDDLSQNFESEGDAGHHILPGQESPPLNEDVNNRLFEEPGDPNIRRTSDEPCDQNISRTSECVAENTCLSTENSSVSSMATAPTEGNDAEIESEKSSLSSDSSLGENEDENNHAEEECNSYSENLVHNVVETNASIAKSEQSENAETVGVPDIKERKPLSGKFQWFWKFGKGNSSEGSSERGANAKTQRSSSFGNGNVCQETSGTSVSDRSYCNDSVKIEAGDKKVMGSLRNLGQSMLENIQAIESVFQQERGQAGNVLGGKGQATAFAALKELRKVSNLLSEM</sequence>
<dbReference type="SMART" id="SM00164">
    <property type="entry name" value="TBC"/>
    <property type="match status" value="1"/>
</dbReference>
<feature type="region of interest" description="Disordered" evidence="2">
    <location>
        <begin position="628"/>
        <end position="676"/>
    </location>
</feature>
<dbReference type="PANTHER" id="PTHR22957:SF337">
    <property type="entry name" value="TBC1 DOMAIN FAMILY MEMBER 5"/>
    <property type="match status" value="1"/>
</dbReference>
<dbReference type="InterPro" id="IPR035969">
    <property type="entry name" value="Rab-GAP_TBC_sf"/>
</dbReference>
<dbReference type="EMBL" id="JANQDX010000006">
    <property type="protein sequence ID" value="KAL0922166.1"/>
    <property type="molecule type" value="Genomic_DNA"/>
</dbReference>
<dbReference type="Gene3D" id="1.10.472.80">
    <property type="entry name" value="Ypt/Rab-GAP domain of gyp1p, domain 3"/>
    <property type="match status" value="1"/>
</dbReference>
<gene>
    <name evidence="4" type="ORF">M5K25_006131</name>
</gene>
<evidence type="ECO:0000259" key="3">
    <source>
        <dbReference type="PROSITE" id="PS50086"/>
    </source>
</evidence>
<organism evidence="4 5">
    <name type="scientific">Dendrobium thyrsiflorum</name>
    <name type="common">Pinecone-like raceme dendrobium</name>
    <name type="synonym">Orchid</name>
    <dbReference type="NCBI Taxonomy" id="117978"/>
    <lineage>
        <taxon>Eukaryota</taxon>
        <taxon>Viridiplantae</taxon>
        <taxon>Streptophyta</taxon>
        <taxon>Embryophyta</taxon>
        <taxon>Tracheophyta</taxon>
        <taxon>Spermatophyta</taxon>
        <taxon>Magnoliopsida</taxon>
        <taxon>Liliopsida</taxon>
        <taxon>Asparagales</taxon>
        <taxon>Orchidaceae</taxon>
        <taxon>Epidendroideae</taxon>
        <taxon>Malaxideae</taxon>
        <taxon>Dendrobiinae</taxon>
        <taxon>Dendrobium</taxon>
    </lineage>
</organism>
<accession>A0ABD0VHP1</accession>
<dbReference type="FunFam" id="1.10.472.80:FF:000034">
    <property type="entry name" value="TBC1 domain family member 5"/>
    <property type="match status" value="1"/>
</dbReference>
<feature type="compositionally biased region" description="Polar residues" evidence="2">
    <location>
        <begin position="743"/>
        <end position="763"/>
    </location>
</feature>
<evidence type="ECO:0000256" key="1">
    <source>
        <dbReference type="ARBA" id="ARBA00022468"/>
    </source>
</evidence>
<feature type="compositionally biased region" description="Polar residues" evidence="2">
    <location>
        <begin position="628"/>
        <end position="639"/>
    </location>
</feature>
<feature type="compositionally biased region" description="Basic and acidic residues" evidence="2">
    <location>
        <begin position="589"/>
        <end position="607"/>
    </location>
</feature>
<evidence type="ECO:0000313" key="5">
    <source>
        <dbReference type="Proteomes" id="UP001552299"/>
    </source>
</evidence>
<dbReference type="Pfam" id="PF00566">
    <property type="entry name" value="RabGAP-TBC"/>
    <property type="match status" value="2"/>
</dbReference>
<reference evidence="4 5" key="1">
    <citation type="journal article" date="2024" name="Plant Biotechnol. J.">
        <title>Dendrobium thyrsiflorum genome and its molecular insights into genes involved in important horticultural traits.</title>
        <authorList>
            <person name="Chen B."/>
            <person name="Wang J.Y."/>
            <person name="Zheng P.J."/>
            <person name="Li K.L."/>
            <person name="Liang Y.M."/>
            <person name="Chen X.F."/>
            <person name="Zhang C."/>
            <person name="Zhao X."/>
            <person name="He X."/>
            <person name="Zhang G.Q."/>
            <person name="Liu Z.J."/>
            <person name="Xu Q."/>
        </authorList>
    </citation>
    <scope>NUCLEOTIDE SEQUENCE [LARGE SCALE GENOMIC DNA]</scope>
    <source>
        <strain evidence="4">GZMU011</strain>
    </source>
</reference>
<comment type="caution">
    <text evidence="4">The sequence shown here is derived from an EMBL/GenBank/DDBJ whole genome shotgun (WGS) entry which is preliminary data.</text>
</comment>
<dbReference type="Proteomes" id="UP001552299">
    <property type="component" value="Unassembled WGS sequence"/>
</dbReference>
<dbReference type="PANTHER" id="PTHR22957">
    <property type="entry name" value="TBC1 DOMAIN FAMILY MEMBER GTPASE-ACTIVATING PROTEIN"/>
    <property type="match status" value="1"/>
</dbReference>
<dbReference type="AlphaFoldDB" id="A0ABD0VHP1"/>
<dbReference type="InterPro" id="IPR000195">
    <property type="entry name" value="Rab-GAP-TBC_dom"/>
</dbReference>
<proteinExistence type="predicted"/>
<evidence type="ECO:0000256" key="2">
    <source>
        <dbReference type="SAM" id="MobiDB-lite"/>
    </source>
</evidence>
<dbReference type="Gene3D" id="1.10.8.270">
    <property type="entry name" value="putative rabgap domain of human tbc1 domain family member 14 like domains"/>
    <property type="match status" value="1"/>
</dbReference>
<feature type="region of interest" description="Disordered" evidence="2">
    <location>
        <begin position="731"/>
        <end position="763"/>
    </location>
</feature>
<dbReference type="GO" id="GO:0005096">
    <property type="term" value="F:GTPase activator activity"/>
    <property type="evidence" value="ECO:0007669"/>
    <property type="project" value="UniProtKB-KW"/>
</dbReference>
<name>A0ABD0VHP1_DENTH</name>
<evidence type="ECO:0000313" key="4">
    <source>
        <dbReference type="EMBL" id="KAL0922166.1"/>
    </source>
</evidence>
<feature type="region of interest" description="Disordered" evidence="2">
    <location>
        <begin position="566"/>
        <end position="616"/>
    </location>
</feature>
<feature type="domain" description="Rab-GAP TBC" evidence="3">
    <location>
        <begin position="40"/>
        <end position="380"/>
    </location>
</feature>
<protein>
    <recommendedName>
        <fullName evidence="3">Rab-GAP TBC domain-containing protein</fullName>
    </recommendedName>
</protein>
<keyword evidence="5" id="KW-1185">Reference proteome</keyword>